<dbReference type="AlphaFoldDB" id="A0A137RGJ7"/>
<dbReference type="Pfam" id="PF14321">
    <property type="entry name" value="DUF4382"/>
    <property type="match status" value="1"/>
</dbReference>
<keyword evidence="4" id="KW-1185">Reference proteome</keyword>
<dbReference type="OrthoDB" id="1415350at2"/>
<dbReference type="Proteomes" id="UP000070138">
    <property type="component" value="Unassembled WGS sequence"/>
</dbReference>
<evidence type="ECO:0000256" key="1">
    <source>
        <dbReference type="SAM" id="SignalP"/>
    </source>
</evidence>
<feature type="domain" description="DUF4382" evidence="2">
    <location>
        <begin position="38"/>
        <end position="175"/>
    </location>
</feature>
<dbReference type="InterPro" id="IPR025491">
    <property type="entry name" value="DUF4382"/>
</dbReference>
<reference evidence="4" key="1">
    <citation type="submission" date="2014-10" db="EMBL/GenBank/DDBJ databases">
        <title>Genome sequencing of Vitellibacter sp. D-24.</title>
        <authorList>
            <person name="Thevarajoo S."/>
            <person name="Selvaratnam C."/>
            <person name="Goh K.M."/>
            <person name="Chong C.S."/>
        </authorList>
    </citation>
    <scope>NUCLEOTIDE SEQUENCE [LARGE SCALE GENOMIC DNA]</scope>
    <source>
        <strain evidence="4">D-24</strain>
    </source>
</reference>
<protein>
    <recommendedName>
        <fullName evidence="2">DUF4382 domain-containing protein</fullName>
    </recommendedName>
</protein>
<feature type="signal peptide" evidence="1">
    <location>
        <begin position="1"/>
        <end position="22"/>
    </location>
</feature>
<gene>
    <name evidence="3" type="ORF">LS48_11090</name>
</gene>
<keyword evidence="1" id="KW-0732">Signal</keyword>
<reference evidence="3 4" key="2">
    <citation type="journal article" date="2016" name="Int. J. Syst. Evol. Microbiol.">
        <title>Vitellibacter aquimaris sp. nov., a marine bacterium isolated from seawater.</title>
        <authorList>
            <person name="Thevarajoo S."/>
            <person name="Selvaratnam C."/>
            <person name="Goh K.M."/>
            <person name="Hong K.W."/>
            <person name="Chan X.Y."/>
            <person name="Chan K.G."/>
            <person name="Chong C.S."/>
        </authorList>
    </citation>
    <scope>NUCLEOTIDE SEQUENCE [LARGE SCALE GENOMIC DNA]</scope>
    <source>
        <strain evidence="3 4">D-24</strain>
    </source>
</reference>
<accession>A0A137RGJ7</accession>
<feature type="chain" id="PRO_5007479648" description="DUF4382 domain-containing protein" evidence="1">
    <location>
        <begin position="23"/>
        <end position="316"/>
    </location>
</feature>
<name>A0A137RGJ7_9FLAO</name>
<sequence>MKTNVIYKSMLALLLIVGFASCSEDDANETDQLAYNAQVYITDGPIDNAEVEGVFVTIADVKLNGTSLDGFTKTTVNLHALQNGNTQLLGDIDLAANTYNQVTLVLDTESDASGNAPANYVLTTGNNKVELTAENSTINVNNSYDIEASSSNQIIIDFDLRKSIVADAGNSGYNFAGQAQLENSIRVVNVLDAGTINGTATNNTGNNEIKTVAYAYTKGSYSESEENENAAGVRFANAVTSSMATGGSNEFSLHYLTEGTYEIHFASYEDTNSDGEYEFTGMIEAEGDLGLDLMEVMVSANTEVTIQVILLTILGL</sequence>
<evidence type="ECO:0000313" key="4">
    <source>
        <dbReference type="Proteomes" id="UP000070138"/>
    </source>
</evidence>
<organism evidence="3 4">
    <name type="scientific">Aequorivita aquimaris</name>
    <dbReference type="NCBI Taxonomy" id="1548749"/>
    <lineage>
        <taxon>Bacteria</taxon>
        <taxon>Pseudomonadati</taxon>
        <taxon>Bacteroidota</taxon>
        <taxon>Flavobacteriia</taxon>
        <taxon>Flavobacteriales</taxon>
        <taxon>Flavobacteriaceae</taxon>
        <taxon>Aequorivita</taxon>
    </lineage>
</organism>
<comment type="caution">
    <text evidence="3">The sequence shown here is derived from an EMBL/GenBank/DDBJ whole genome shotgun (WGS) entry which is preliminary data.</text>
</comment>
<dbReference type="EMBL" id="JRWG01000006">
    <property type="protein sequence ID" value="KXN98617.1"/>
    <property type="molecule type" value="Genomic_DNA"/>
</dbReference>
<evidence type="ECO:0000313" key="3">
    <source>
        <dbReference type="EMBL" id="KXN98617.1"/>
    </source>
</evidence>
<evidence type="ECO:0000259" key="2">
    <source>
        <dbReference type="Pfam" id="PF14321"/>
    </source>
</evidence>
<dbReference type="PROSITE" id="PS51257">
    <property type="entry name" value="PROKAR_LIPOPROTEIN"/>
    <property type="match status" value="1"/>
</dbReference>
<dbReference type="RefSeq" id="WP_076692458.1">
    <property type="nucleotide sequence ID" value="NZ_JRWG01000006.1"/>
</dbReference>
<proteinExistence type="predicted"/>